<dbReference type="InterPro" id="IPR036388">
    <property type="entry name" value="WH-like_DNA-bd_sf"/>
</dbReference>
<dbReference type="AlphaFoldDB" id="A0A646KPJ9"/>
<dbReference type="InterPro" id="IPR025714">
    <property type="entry name" value="Methyltranfer_dom"/>
</dbReference>
<evidence type="ECO:0000313" key="4">
    <source>
        <dbReference type="Proteomes" id="UP000419138"/>
    </source>
</evidence>
<evidence type="ECO:0000313" key="3">
    <source>
        <dbReference type="EMBL" id="MQT04175.1"/>
    </source>
</evidence>
<dbReference type="SUPFAM" id="SSF46785">
    <property type="entry name" value="Winged helix' DNA-binding domain"/>
    <property type="match status" value="1"/>
</dbReference>
<keyword evidence="4" id="KW-1185">Reference proteome</keyword>
<dbReference type="PANTHER" id="PTHR43861:SF1">
    <property type="entry name" value="TRANS-ACONITATE 2-METHYLTRANSFERASE"/>
    <property type="match status" value="1"/>
</dbReference>
<dbReference type="Gene3D" id="1.10.10.10">
    <property type="entry name" value="Winged helix-like DNA-binding domain superfamily/Winged helix DNA-binding domain"/>
    <property type="match status" value="1"/>
</dbReference>
<dbReference type="Pfam" id="PF13847">
    <property type="entry name" value="Methyltransf_31"/>
    <property type="match status" value="1"/>
</dbReference>
<proteinExistence type="predicted"/>
<evidence type="ECO:0000259" key="2">
    <source>
        <dbReference type="Pfam" id="PF13847"/>
    </source>
</evidence>
<feature type="domain" description="Methyltransferase" evidence="2">
    <location>
        <begin position="126"/>
        <end position="232"/>
    </location>
</feature>
<dbReference type="GO" id="GO:0032259">
    <property type="term" value="P:methylation"/>
    <property type="evidence" value="ECO:0007669"/>
    <property type="project" value="UniProtKB-KW"/>
</dbReference>
<dbReference type="InterPro" id="IPR005149">
    <property type="entry name" value="Tscrpt_reg_PadR_N"/>
</dbReference>
<dbReference type="GO" id="GO:0008757">
    <property type="term" value="F:S-adenosylmethionine-dependent methyltransferase activity"/>
    <property type="evidence" value="ECO:0007669"/>
    <property type="project" value="InterPro"/>
</dbReference>
<dbReference type="PANTHER" id="PTHR43861">
    <property type="entry name" value="TRANS-ACONITATE 2-METHYLTRANSFERASE-RELATED"/>
    <property type="match status" value="1"/>
</dbReference>
<organism evidence="3 4">
    <name type="scientific">Streptomyces jumonjinensis</name>
    <dbReference type="NCBI Taxonomy" id="1945"/>
    <lineage>
        <taxon>Bacteria</taxon>
        <taxon>Bacillati</taxon>
        <taxon>Actinomycetota</taxon>
        <taxon>Actinomycetes</taxon>
        <taxon>Kitasatosporales</taxon>
        <taxon>Streptomycetaceae</taxon>
        <taxon>Streptomyces</taxon>
    </lineage>
</organism>
<dbReference type="SUPFAM" id="SSF53335">
    <property type="entry name" value="S-adenosyl-L-methionine-dependent methyltransferases"/>
    <property type="match status" value="1"/>
</dbReference>
<evidence type="ECO:0000259" key="1">
    <source>
        <dbReference type="Pfam" id="PF03551"/>
    </source>
</evidence>
<comment type="caution">
    <text evidence="3">The sequence shown here is derived from an EMBL/GenBank/DDBJ whole genome shotgun (WGS) entry which is preliminary data.</text>
</comment>
<sequence length="347" mass="37283">MRTNDAQMLVLSALVNGPLHGYAVSTAIERMTGTRLGRGSLSSALARLHGKGLIEYLDAEGRRRPMRLTPAGREMLQCEIESLAHTAGRMFETVVPDRAAYQDRLAATDLARSYKQAALDALAVQSGHVVLDLGCGPGADLETLARGAGPTGVVIGIDSDPQMVRRAQARAARLARAGVLGADVHALPLPSSSADRVLTDRLLQHVADLPRALAEVRRVLRPGGRLVMAEPDWDSLAVDHPDLEVSRAYTRHITDRIVRNAVVGRQLPRLALQAGFAVTSVAPATSVFRDVHAADQVLGLQRNTERAVAADYLTDRQAGSWLDHLAQGPFFAAVTLYIVTAEKPSQI</sequence>
<dbReference type="Pfam" id="PF03551">
    <property type="entry name" value="PadR"/>
    <property type="match status" value="1"/>
</dbReference>
<dbReference type="EMBL" id="VCLA01000187">
    <property type="protein sequence ID" value="MQT04175.1"/>
    <property type="molecule type" value="Genomic_DNA"/>
</dbReference>
<accession>A0A646KPJ9</accession>
<keyword evidence="3" id="KW-0489">Methyltransferase</keyword>
<dbReference type="Gene3D" id="3.40.50.150">
    <property type="entry name" value="Vaccinia Virus protein VP39"/>
    <property type="match status" value="1"/>
</dbReference>
<dbReference type="InterPro" id="IPR036390">
    <property type="entry name" value="WH_DNA-bd_sf"/>
</dbReference>
<keyword evidence="3" id="KW-0808">Transferase</keyword>
<reference evidence="3 4" key="1">
    <citation type="submission" date="2019-05" db="EMBL/GenBank/DDBJ databases">
        <title>Comparative genomics and metabolomics analyses of clavulanic acid producing Streptomyces species provides insight into specialized metabolism and evolution of beta-lactam biosynthetic gene clusters.</title>
        <authorList>
            <person name="Moore M.A."/>
            <person name="Cruz-Morales P."/>
            <person name="Barona Gomez F."/>
            <person name="Kapil T."/>
        </authorList>
    </citation>
    <scope>NUCLEOTIDE SEQUENCE [LARGE SCALE GENOMIC DNA]</scope>
    <source>
        <strain evidence="3 4">NRRL 5741</strain>
    </source>
</reference>
<dbReference type="CDD" id="cd02440">
    <property type="entry name" value="AdoMet_MTases"/>
    <property type="match status" value="1"/>
</dbReference>
<gene>
    <name evidence="3" type="ORF">FF041_29620</name>
</gene>
<name>A0A646KPJ9_STRJU</name>
<dbReference type="InterPro" id="IPR029063">
    <property type="entry name" value="SAM-dependent_MTases_sf"/>
</dbReference>
<dbReference type="RefSeq" id="WP_323393047.1">
    <property type="nucleotide sequence ID" value="NZ_JBEPDZ010000015.1"/>
</dbReference>
<feature type="domain" description="Transcription regulator PadR N-terminal" evidence="1">
    <location>
        <begin position="10"/>
        <end position="77"/>
    </location>
</feature>
<protein>
    <submittedName>
        <fullName evidence="3">Methyltransferase domain-containing protein</fullName>
    </submittedName>
</protein>
<dbReference type="Proteomes" id="UP000419138">
    <property type="component" value="Unassembled WGS sequence"/>
</dbReference>
<dbReference type="GO" id="GO:0017000">
    <property type="term" value="P:antibiotic biosynthetic process"/>
    <property type="evidence" value="ECO:0007669"/>
    <property type="project" value="UniProtKB-ARBA"/>
</dbReference>